<feature type="compositionally biased region" description="Gly residues" evidence="1">
    <location>
        <begin position="103"/>
        <end position="112"/>
    </location>
</feature>
<dbReference type="AlphaFoldDB" id="A0A9X3BZR7"/>
<dbReference type="EMBL" id="JAOZEW010000044">
    <property type="protein sequence ID" value="MCV9930625.1"/>
    <property type="molecule type" value="Genomic_DNA"/>
</dbReference>
<feature type="region of interest" description="Disordered" evidence="1">
    <location>
        <begin position="103"/>
        <end position="124"/>
    </location>
</feature>
<comment type="caution">
    <text evidence="3">The sequence shown here is derived from an EMBL/GenBank/DDBJ whole genome shotgun (WGS) entry which is preliminary data.</text>
</comment>
<accession>A0A9X3BZR7</accession>
<feature type="non-terminal residue" evidence="3">
    <location>
        <position position="221"/>
    </location>
</feature>
<name>A0A9X3BZR7_9FLAO</name>
<organism evidence="3 4">
    <name type="scientific">Flavobacterium shii</name>
    <dbReference type="NCBI Taxonomy" id="2987687"/>
    <lineage>
        <taxon>Bacteria</taxon>
        <taxon>Pseudomonadati</taxon>
        <taxon>Bacteroidota</taxon>
        <taxon>Flavobacteriia</taxon>
        <taxon>Flavobacteriales</taxon>
        <taxon>Flavobacteriaceae</taxon>
        <taxon>Flavobacterium</taxon>
    </lineage>
</organism>
<evidence type="ECO:0000313" key="3">
    <source>
        <dbReference type="EMBL" id="MCV9930625.1"/>
    </source>
</evidence>
<feature type="region of interest" description="Disordered" evidence="1">
    <location>
        <begin position="199"/>
        <end position="221"/>
    </location>
</feature>
<feature type="chain" id="PRO_5040792209" evidence="2">
    <location>
        <begin position="20"/>
        <end position="221"/>
    </location>
</feature>
<evidence type="ECO:0000256" key="2">
    <source>
        <dbReference type="SAM" id="SignalP"/>
    </source>
</evidence>
<keyword evidence="4" id="KW-1185">Reference proteome</keyword>
<proteinExistence type="predicted"/>
<keyword evidence="2" id="KW-0732">Signal</keyword>
<evidence type="ECO:0000256" key="1">
    <source>
        <dbReference type="SAM" id="MobiDB-lite"/>
    </source>
</evidence>
<gene>
    <name evidence="3" type="ORF">OIU83_23400</name>
</gene>
<dbReference type="Proteomes" id="UP001151079">
    <property type="component" value="Unassembled WGS sequence"/>
</dbReference>
<feature type="signal peptide" evidence="2">
    <location>
        <begin position="1"/>
        <end position="19"/>
    </location>
</feature>
<protein>
    <submittedName>
        <fullName evidence="3">Uncharacterized protein</fullName>
    </submittedName>
</protein>
<reference evidence="3" key="1">
    <citation type="submission" date="2022-10" db="EMBL/GenBank/DDBJ databases">
        <title>Two novel species of Flavobacterium.</title>
        <authorList>
            <person name="Liu Q."/>
            <person name="Xin Y.-H."/>
        </authorList>
    </citation>
    <scope>NUCLEOTIDE SEQUENCE</scope>
    <source>
        <strain evidence="3">LS1R49</strain>
    </source>
</reference>
<evidence type="ECO:0000313" key="4">
    <source>
        <dbReference type="Proteomes" id="UP001151079"/>
    </source>
</evidence>
<sequence>MKNRLLPLLVVLGSYSAYSQVGIGTLNPDASAQLEVLAKNRGVLIPRVELLSSTDVTTIKKNEKGNYTESLLVFNINTISDVIPGYYYWYNNKWNRMAVSGESTGGSGGTASGEGIPAKDGQPGYPGKGVSIYTDTKTGIVYVQNSDGTWSSISGPQGIAGVPGVAGLVPSAGTTIVVDNTTGTVYILIPGKDPKDADSWSPINGAAGNNGKDGMIGGTGA</sequence>